<protein>
    <submittedName>
        <fullName evidence="1">2922_t:CDS:1</fullName>
    </submittedName>
</protein>
<comment type="caution">
    <text evidence="1">The sequence shown here is derived from an EMBL/GenBank/DDBJ whole genome shotgun (WGS) entry which is preliminary data.</text>
</comment>
<name>A0ACA9Q9T3_9GLOM</name>
<evidence type="ECO:0000313" key="2">
    <source>
        <dbReference type="Proteomes" id="UP000789366"/>
    </source>
</evidence>
<keyword evidence="2" id="KW-1185">Reference proteome</keyword>
<feature type="non-terminal residue" evidence="1">
    <location>
        <position position="1"/>
    </location>
</feature>
<organism evidence="1 2">
    <name type="scientific">Cetraspora pellucida</name>
    <dbReference type="NCBI Taxonomy" id="1433469"/>
    <lineage>
        <taxon>Eukaryota</taxon>
        <taxon>Fungi</taxon>
        <taxon>Fungi incertae sedis</taxon>
        <taxon>Mucoromycota</taxon>
        <taxon>Glomeromycotina</taxon>
        <taxon>Glomeromycetes</taxon>
        <taxon>Diversisporales</taxon>
        <taxon>Gigasporaceae</taxon>
        <taxon>Cetraspora</taxon>
    </lineage>
</organism>
<sequence>IQCLVTFDKYFYELLMQFIVEKDPIPHIKLDNHLDQPLAGQYAYKMPDKTSEWIKTLNEDDFSELFSSLERE</sequence>
<accession>A0ACA9Q9T3</accession>
<feature type="non-terminal residue" evidence="1">
    <location>
        <position position="72"/>
    </location>
</feature>
<dbReference type="Proteomes" id="UP000789366">
    <property type="component" value="Unassembled WGS sequence"/>
</dbReference>
<evidence type="ECO:0000313" key="1">
    <source>
        <dbReference type="EMBL" id="CAG8743694.1"/>
    </source>
</evidence>
<reference evidence="1" key="1">
    <citation type="submission" date="2021-06" db="EMBL/GenBank/DDBJ databases">
        <authorList>
            <person name="Kallberg Y."/>
            <person name="Tangrot J."/>
            <person name="Rosling A."/>
        </authorList>
    </citation>
    <scope>NUCLEOTIDE SEQUENCE</scope>
    <source>
        <strain evidence="1">28 12/20/2015</strain>
    </source>
</reference>
<proteinExistence type="predicted"/>
<gene>
    <name evidence="1" type="ORF">SPELUC_LOCUS13991</name>
</gene>
<dbReference type="EMBL" id="CAJVPW010039225">
    <property type="protein sequence ID" value="CAG8743694.1"/>
    <property type="molecule type" value="Genomic_DNA"/>
</dbReference>